<reference evidence="1 2" key="1">
    <citation type="submission" date="2014-04" db="EMBL/GenBank/DDBJ databases">
        <title>Genome evolution of avian class.</title>
        <authorList>
            <person name="Zhang G."/>
            <person name="Li C."/>
        </authorList>
    </citation>
    <scope>NUCLEOTIDE SEQUENCE [LARGE SCALE GENOMIC DNA]</scope>
    <source>
        <strain evidence="1">BGI_N320</strain>
    </source>
</reference>
<organism evidence="1 2">
    <name type="scientific">Buceros rhinoceros silvestris</name>
    <dbReference type="NCBI Taxonomy" id="175836"/>
    <lineage>
        <taxon>Eukaryota</taxon>
        <taxon>Metazoa</taxon>
        <taxon>Chordata</taxon>
        <taxon>Craniata</taxon>
        <taxon>Vertebrata</taxon>
        <taxon>Euteleostomi</taxon>
        <taxon>Archelosauria</taxon>
        <taxon>Archosauria</taxon>
        <taxon>Dinosauria</taxon>
        <taxon>Saurischia</taxon>
        <taxon>Theropoda</taxon>
        <taxon>Coelurosauria</taxon>
        <taxon>Aves</taxon>
        <taxon>Neognathae</taxon>
        <taxon>Neoaves</taxon>
        <taxon>Telluraves</taxon>
        <taxon>Coraciimorphae</taxon>
        <taxon>Bucerotiformes</taxon>
        <taxon>Bucerotidae</taxon>
        <taxon>Buceros</taxon>
    </lineage>
</organism>
<evidence type="ECO:0000313" key="1">
    <source>
        <dbReference type="EMBL" id="KFO89391.1"/>
    </source>
</evidence>
<proteinExistence type="predicted"/>
<feature type="non-terminal residue" evidence="1">
    <location>
        <position position="90"/>
    </location>
</feature>
<sequence>MWGSMGIQGKGMLMCCTFSSEKLASSRSFCIALVRQHPSKMSFQVGAIVCCLFLSITLARVSGCRSDCARSRGPGCRRRRPWNRWAPGAG</sequence>
<accession>A0A091H0N6</accession>
<gene>
    <name evidence="1" type="ORF">N320_04823</name>
</gene>
<dbReference type="AlphaFoldDB" id="A0A091H0N6"/>
<evidence type="ECO:0000313" key="2">
    <source>
        <dbReference type="Proteomes" id="UP000054064"/>
    </source>
</evidence>
<name>A0A091H0N6_BUCRH</name>
<dbReference type="EMBL" id="KL520250">
    <property type="protein sequence ID" value="KFO89391.1"/>
    <property type="molecule type" value="Genomic_DNA"/>
</dbReference>
<keyword evidence="2" id="KW-1185">Reference proteome</keyword>
<protein>
    <submittedName>
        <fullName evidence="1">Uncharacterized protein</fullName>
    </submittedName>
</protein>
<dbReference type="Proteomes" id="UP000054064">
    <property type="component" value="Unassembled WGS sequence"/>
</dbReference>